<feature type="transmembrane region" description="Helical" evidence="8">
    <location>
        <begin position="264"/>
        <end position="281"/>
    </location>
</feature>
<dbReference type="FunFam" id="1.20.1640.10:FF:000001">
    <property type="entry name" value="Efflux pump membrane transporter"/>
    <property type="match status" value="1"/>
</dbReference>
<evidence type="ECO:0000256" key="1">
    <source>
        <dbReference type="ARBA" id="ARBA00004651"/>
    </source>
</evidence>
<evidence type="ECO:0000313" key="9">
    <source>
        <dbReference type="EMBL" id="EQD80949.1"/>
    </source>
</evidence>
<dbReference type="EMBL" id="AUZX01000268">
    <property type="protein sequence ID" value="EQD80949.1"/>
    <property type="molecule type" value="Genomic_DNA"/>
</dbReference>
<evidence type="ECO:0000256" key="3">
    <source>
        <dbReference type="ARBA" id="ARBA00022475"/>
    </source>
</evidence>
<accession>T1DHX6</accession>
<keyword evidence="5 8" id="KW-0812">Transmembrane</keyword>
<evidence type="ECO:0000256" key="2">
    <source>
        <dbReference type="ARBA" id="ARBA00022448"/>
    </source>
</evidence>
<dbReference type="GO" id="GO:0005886">
    <property type="term" value="C:plasma membrane"/>
    <property type="evidence" value="ECO:0007669"/>
    <property type="project" value="UniProtKB-SubCell"/>
</dbReference>
<evidence type="ECO:0000256" key="4">
    <source>
        <dbReference type="ARBA" id="ARBA00022519"/>
    </source>
</evidence>
<reference evidence="9" key="1">
    <citation type="submission" date="2013-08" db="EMBL/GenBank/DDBJ databases">
        <authorList>
            <person name="Mendez C."/>
            <person name="Richter M."/>
            <person name="Ferrer M."/>
            <person name="Sanchez J."/>
        </authorList>
    </citation>
    <scope>NUCLEOTIDE SEQUENCE</scope>
</reference>
<evidence type="ECO:0000256" key="5">
    <source>
        <dbReference type="ARBA" id="ARBA00022692"/>
    </source>
</evidence>
<evidence type="ECO:0000256" key="8">
    <source>
        <dbReference type="SAM" id="Phobius"/>
    </source>
</evidence>
<dbReference type="PANTHER" id="PTHR32063:SF21">
    <property type="entry name" value="MULTIDRUG RESISTANCE PROTEIN MDTB"/>
    <property type="match status" value="1"/>
</dbReference>
<comment type="subcellular location">
    <subcellularLocation>
        <location evidence="1">Cell membrane</location>
        <topology evidence="1">Multi-pass membrane protein</topology>
    </subcellularLocation>
</comment>
<dbReference type="PANTHER" id="PTHR32063">
    <property type="match status" value="1"/>
</dbReference>
<dbReference type="AlphaFoldDB" id="T1DHX6"/>
<dbReference type="PRINTS" id="PR00702">
    <property type="entry name" value="ACRIFLAVINRP"/>
</dbReference>
<sequence length="282" mass="30959">NNQLASWVNNTPAVLLNIQRQPGANVIQTVDRIREQLPQLRASLPANVNLRVVTDRTQTIRASVDDVQFELALAVALVVMVMFLFLRSIPATIIPSLSVPVSLIGTFAVMYLAGFSLDNLSLMALTIASGFVVDDAIVMIENISRHIERGKRPLQAALDGAGEIAFTIVSLTISLIAVLIPLLFMRQVVGRLFREFAITLAISILISAGVSLTLVPMLCAKILRSHADTLSKQGKWAHVAEAWFDRLVEAYRRGLNWSLARQRLVLWIAAGTLVLTVVLYIV</sequence>
<dbReference type="InterPro" id="IPR001036">
    <property type="entry name" value="Acrflvin-R"/>
</dbReference>
<keyword evidence="7 8" id="KW-0472">Membrane</keyword>
<comment type="caution">
    <text evidence="9">The sequence shown here is derived from an EMBL/GenBank/DDBJ whole genome shotgun (WGS) entry which is preliminary data.</text>
</comment>
<dbReference type="Pfam" id="PF00873">
    <property type="entry name" value="ACR_tran"/>
    <property type="match status" value="1"/>
</dbReference>
<name>T1DHX6_9ZZZZ</name>
<keyword evidence="3" id="KW-1003">Cell membrane</keyword>
<dbReference type="Gene3D" id="1.20.1640.10">
    <property type="entry name" value="Multidrug efflux transporter AcrB transmembrane domain"/>
    <property type="match status" value="2"/>
</dbReference>
<keyword evidence="2" id="KW-0813">Transport</keyword>
<dbReference type="GO" id="GO:0042910">
    <property type="term" value="F:xenobiotic transmembrane transporter activity"/>
    <property type="evidence" value="ECO:0007669"/>
    <property type="project" value="TreeGrafter"/>
</dbReference>
<organism evidence="9">
    <name type="scientific">mine drainage metagenome</name>
    <dbReference type="NCBI Taxonomy" id="410659"/>
    <lineage>
        <taxon>unclassified sequences</taxon>
        <taxon>metagenomes</taxon>
        <taxon>ecological metagenomes</taxon>
    </lineage>
</organism>
<protein>
    <submittedName>
        <fullName evidence="9">Multidrug resistance protein MdtB</fullName>
    </submittedName>
</protein>
<feature type="non-terminal residue" evidence="9">
    <location>
        <position position="282"/>
    </location>
</feature>
<feature type="non-terminal residue" evidence="9">
    <location>
        <position position="1"/>
    </location>
</feature>
<reference evidence="9" key="2">
    <citation type="journal article" date="2014" name="ISME J.">
        <title>Microbial stratification in low pH oxic and suboxic macroscopic growths along an acid mine drainage.</title>
        <authorList>
            <person name="Mendez-Garcia C."/>
            <person name="Mesa V."/>
            <person name="Sprenger R.R."/>
            <person name="Richter M."/>
            <person name="Diez M.S."/>
            <person name="Solano J."/>
            <person name="Bargiela R."/>
            <person name="Golyshina O.V."/>
            <person name="Manteca A."/>
            <person name="Ramos J.L."/>
            <person name="Gallego J.R."/>
            <person name="Llorente I."/>
            <person name="Martins Dos Santos V.A."/>
            <person name="Jensen O.N."/>
            <person name="Pelaez A.I."/>
            <person name="Sanchez J."/>
            <person name="Ferrer M."/>
        </authorList>
    </citation>
    <scope>NUCLEOTIDE SEQUENCE</scope>
</reference>
<evidence type="ECO:0000256" key="6">
    <source>
        <dbReference type="ARBA" id="ARBA00022989"/>
    </source>
</evidence>
<feature type="transmembrane region" description="Helical" evidence="8">
    <location>
        <begin position="196"/>
        <end position="223"/>
    </location>
</feature>
<keyword evidence="6 8" id="KW-1133">Transmembrane helix</keyword>
<proteinExistence type="predicted"/>
<dbReference type="Gene3D" id="3.30.70.1320">
    <property type="entry name" value="Multidrug efflux transporter AcrB pore domain like"/>
    <property type="match status" value="1"/>
</dbReference>
<feature type="transmembrane region" description="Helical" evidence="8">
    <location>
        <begin position="161"/>
        <end position="184"/>
    </location>
</feature>
<feature type="transmembrane region" description="Helical" evidence="8">
    <location>
        <begin position="67"/>
        <end position="86"/>
    </location>
</feature>
<dbReference type="SUPFAM" id="SSF82866">
    <property type="entry name" value="Multidrug efflux transporter AcrB transmembrane domain"/>
    <property type="match status" value="1"/>
</dbReference>
<gene>
    <name evidence="9" type="ORF">B1A_00347</name>
</gene>
<keyword evidence="4" id="KW-0997">Cell inner membrane</keyword>
<evidence type="ECO:0000256" key="7">
    <source>
        <dbReference type="ARBA" id="ARBA00023136"/>
    </source>
</evidence>
<feature type="transmembrane region" description="Helical" evidence="8">
    <location>
        <begin position="93"/>
        <end position="114"/>
    </location>
</feature>